<comment type="caution">
    <text evidence="2">The sequence shown here is derived from an EMBL/GenBank/DDBJ whole genome shotgun (WGS) entry which is preliminary data.</text>
</comment>
<dbReference type="GO" id="GO:0004803">
    <property type="term" value="F:transposase activity"/>
    <property type="evidence" value="ECO:0007669"/>
    <property type="project" value="InterPro"/>
</dbReference>
<organism evidence="2 3">
    <name type="scientific">Metamycoplasma auris</name>
    <dbReference type="NCBI Taxonomy" id="51363"/>
    <lineage>
        <taxon>Bacteria</taxon>
        <taxon>Bacillati</taxon>
        <taxon>Mycoplasmatota</taxon>
        <taxon>Mycoplasmoidales</taxon>
        <taxon>Metamycoplasmataceae</taxon>
        <taxon>Metamycoplasma</taxon>
    </lineage>
</organism>
<accession>A0A2W7HU63</accession>
<sequence>MRLEPVYAEVIPGNVIDKRSFISVLNKFNLKNTIIIIDRGFDSEENIQYLLENNIKFIMPLNDNSVKLKKIINENEFDSVIKFQDNYIQCLKV</sequence>
<proteinExistence type="predicted"/>
<dbReference type="GO" id="GO:0006313">
    <property type="term" value="P:DNA transposition"/>
    <property type="evidence" value="ECO:0007669"/>
    <property type="project" value="InterPro"/>
</dbReference>
<dbReference type="GO" id="GO:0003677">
    <property type="term" value="F:DNA binding"/>
    <property type="evidence" value="ECO:0007669"/>
    <property type="project" value="InterPro"/>
</dbReference>
<evidence type="ECO:0000313" key="2">
    <source>
        <dbReference type="EMBL" id="PZV98735.1"/>
    </source>
</evidence>
<dbReference type="InterPro" id="IPR002559">
    <property type="entry name" value="Transposase_11"/>
</dbReference>
<protein>
    <submittedName>
        <fullName evidence="2">DDE family transposase</fullName>
    </submittedName>
</protein>
<dbReference type="Proteomes" id="UP000249646">
    <property type="component" value="Unassembled WGS sequence"/>
</dbReference>
<evidence type="ECO:0000259" key="1">
    <source>
        <dbReference type="Pfam" id="PF01609"/>
    </source>
</evidence>
<dbReference type="AlphaFoldDB" id="A0A2W7HU63"/>
<gene>
    <name evidence="2" type="ORF">BCF89_1113</name>
</gene>
<keyword evidence="3" id="KW-1185">Reference proteome</keyword>
<dbReference type="EMBL" id="QKUB01000011">
    <property type="protein sequence ID" value="PZV98735.1"/>
    <property type="molecule type" value="Genomic_DNA"/>
</dbReference>
<evidence type="ECO:0000313" key="3">
    <source>
        <dbReference type="Proteomes" id="UP000249646"/>
    </source>
</evidence>
<name>A0A2W7HU63_9BACT</name>
<feature type="domain" description="Transposase IS4-like" evidence="1">
    <location>
        <begin position="7"/>
        <end position="75"/>
    </location>
</feature>
<dbReference type="Pfam" id="PF01609">
    <property type="entry name" value="DDE_Tnp_1"/>
    <property type="match status" value="1"/>
</dbReference>
<reference evidence="2 3" key="1">
    <citation type="submission" date="2018-06" db="EMBL/GenBank/DDBJ databases">
        <title>Genomic Encyclopedia of Archaeal and Bacterial Type Strains, Phase II (KMG-II): from individual species to whole genera.</title>
        <authorList>
            <person name="Goeker M."/>
        </authorList>
    </citation>
    <scope>NUCLEOTIDE SEQUENCE [LARGE SCALE GENOMIC DNA]</scope>
    <source>
        <strain evidence="2 3">ATCC 51348</strain>
    </source>
</reference>